<dbReference type="KEGG" id="panc:E2636_01455"/>
<proteinExistence type="predicted"/>
<name>A0A4P6ZUA3_9BACL</name>
<dbReference type="EMBL" id="CP038015">
    <property type="protein sequence ID" value="QBP39901.1"/>
    <property type="molecule type" value="Genomic_DNA"/>
</dbReference>
<dbReference type="OrthoDB" id="2737810at2"/>
<dbReference type="AlphaFoldDB" id="A0A4P6ZUA3"/>
<evidence type="ECO:0000313" key="2">
    <source>
        <dbReference type="Proteomes" id="UP000294292"/>
    </source>
</evidence>
<keyword evidence="2" id="KW-1185">Reference proteome</keyword>
<organism evidence="1 2">
    <name type="scientific">Paenisporosarcina antarctica</name>
    <dbReference type="NCBI Taxonomy" id="417367"/>
    <lineage>
        <taxon>Bacteria</taxon>
        <taxon>Bacillati</taxon>
        <taxon>Bacillota</taxon>
        <taxon>Bacilli</taxon>
        <taxon>Bacillales</taxon>
        <taxon>Caryophanaceae</taxon>
        <taxon>Paenisporosarcina</taxon>
    </lineage>
</organism>
<gene>
    <name evidence="1" type="ORF">E2636_01455</name>
</gene>
<evidence type="ECO:0008006" key="3">
    <source>
        <dbReference type="Google" id="ProtNLM"/>
    </source>
</evidence>
<reference evidence="1 2" key="1">
    <citation type="submission" date="2019-03" db="EMBL/GenBank/DDBJ databases">
        <title>Complete genome sequence of Paenisporosarcina antarctica CGMCC 1.6503T.</title>
        <authorList>
            <person name="Rong J.-C."/>
            <person name="Chi N.-Y."/>
            <person name="Zhang Q.-F."/>
        </authorList>
    </citation>
    <scope>NUCLEOTIDE SEQUENCE [LARGE SCALE GENOMIC DNA]</scope>
    <source>
        <strain evidence="1 2">CGMCC 1.6503</strain>
    </source>
</reference>
<protein>
    <recommendedName>
        <fullName evidence="3">EF-hand domain-containing protein</fullName>
    </recommendedName>
</protein>
<sequence length="66" mass="7310">MVVNHGGNLSKSYFVAYLNLIMRAKECSASCAKQDMLEQFFKGDPNHFGTVSFQAFIEAIAEMDAS</sequence>
<dbReference type="RefSeq" id="WP_134208328.1">
    <property type="nucleotide sequence ID" value="NZ_CP038015.1"/>
</dbReference>
<dbReference type="Proteomes" id="UP000294292">
    <property type="component" value="Chromosome"/>
</dbReference>
<accession>A0A4P6ZUA3</accession>
<evidence type="ECO:0000313" key="1">
    <source>
        <dbReference type="EMBL" id="QBP39901.1"/>
    </source>
</evidence>